<evidence type="ECO:0000313" key="2">
    <source>
        <dbReference type="Proteomes" id="UP000318864"/>
    </source>
</evidence>
<dbReference type="AlphaFoldDB" id="A0A4S3TPK9"/>
<proteinExistence type="predicted"/>
<comment type="caution">
    <text evidence="1">The sequence shown here is derived from an EMBL/GenBank/DDBJ whole genome shotgun (WGS) entry which is preliminary data.</text>
</comment>
<dbReference type="InterPro" id="IPR027417">
    <property type="entry name" value="P-loop_NTPase"/>
</dbReference>
<organism evidence="1 2">
    <name type="scientific">Salinadaptatus halalkaliphilus</name>
    <dbReference type="NCBI Taxonomy" id="2419781"/>
    <lineage>
        <taxon>Archaea</taxon>
        <taxon>Methanobacteriati</taxon>
        <taxon>Methanobacteriota</taxon>
        <taxon>Stenosarchaea group</taxon>
        <taxon>Halobacteria</taxon>
        <taxon>Halobacteriales</taxon>
        <taxon>Natrialbaceae</taxon>
        <taxon>Salinadaptatus</taxon>
    </lineage>
</organism>
<dbReference type="RefSeq" id="WP_141464179.1">
    <property type="nucleotide sequence ID" value="NZ_RBZW01000021.1"/>
</dbReference>
<name>A0A4S3TPK9_9EURY</name>
<dbReference type="EMBL" id="RBZW01000021">
    <property type="protein sequence ID" value="THE65153.1"/>
    <property type="molecule type" value="Genomic_DNA"/>
</dbReference>
<dbReference type="SUPFAM" id="SSF53795">
    <property type="entry name" value="PEP carboxykinase-like"/>
    <property type="match status" value="1"/>
</dbReference>
<dbReference type="Proteomes" id="UP000318864">
    <property type="component" value="Unassembled WGS sequence"/>
</dbReference>
<evidence type="ECO:0008006" key="3">
    <source>
        <dbReference type="Google" id="ProtNLM"/>
    </source>
</evidence>
<gene>
    <name evidence="1" type="ORF">D8Y22_07985</name>
</gene>
<evidence type="ECO:0000313" key="1">
    <source>
        <dbReference type="EMBL" id="THE65153.1"/>
    </source>
</evidence>
<protein>
    <recommendedName>
        <fullName evidence="3">Serine kinase</fullName>
    </recommendedName>
</protein>
<accession>A0A4S3TPK9</accession>
<dbReference type="Gene3D" id="3.40.50.300">
    <property type="entry name" value="P-loop containing nucleotide triphosphate hydrolases"/>
    <property type="match status" value="1"/>
</dbReference>
<keyword evidence="2" id="KW-1185">Reference proteome</keyword>
<sequence>MYRYTAYGLTIRSAFELPELPRIDDGLPADIVFRRDDVDPVPQSVAGTGRRRIQAEPGRCRFSYDGIGSFLVEHGHQVSFQPATQPASVTKPRKIVRRLFANEMLGLVLHQRGDLVLHASAVAVDGNAALFLGPKGAGKSTTAVAFHEHGYPVLEDDLVGIRFDGSQPMVVPGVPQVRLLPDAIDGLKVDGTTRPASDADSEKRYKQVTTTRDPAPVSRCYFLRDGTDLSFEPVAPRSRVVRLVSQTYTGGLLEDTDATADNFRRCTAVAETGTFRTLYRPTNHDSLPTLVDRVAADLRSGDTTDR</sequence>
<dbReference type="OrthoDB" id="234177at2157"/>
<reference evidence="1 2" key="1">
    <citation type="submission" date="2018-10" db="EMBL/GenBank/DDBJ databases">
        <title>Natronolimnobius sp. XQ-INN 246 isolated from Inner Mongolia Autonomous Region of China.</title>
        <authorList>
            <person name="Xue Q."/>
        </authorList>
    </citation>
    <scope>NUCLEOTIDE SEQUENCE [LARGE SCALE GENOMIC DNA]</scope>
    <source>
        <strain evidence="1 2">XQ-INN 246</strain>
    </source>
</reference>